<proteinExistence type="predicted"/>
<dbReference type="Proteomes" id="UP000265020">
    <property type="component" value="Unassembled WGS sequence"/>
</dbReference>
<feature type="compositionally biased region" description="Basic and acidic residues" evidence="3">
    <location>
        <begin position="74"/>
        <end position="88"/>
    </location>
</feature>
<dbReference type="STRING" id="28743.ENSCVAP00000029001"/>
<dbReference type="InterPro" id="IPR003599">
    <property type="entry name" value="Ig_sub"/>
</dbReference>
<feature type="region of interest" description="Disordered" evidence="3">
    <location>
        <begin position="74"/>
        <end position="103"/>
    </location>
</feature>
<keyword evidence="1" id="KW-0732">Signal</keyword>
<dbReference type="InterPro" id="IPR007110">
    <property type="entry name" value="Ig-like_dom"/>
</dbReference>
<dbReference type="InterPro" id="IPR036179">
    <property type="entry name" value="Ig-like_dom_sf"/>
</dbReference>
<feature type="domain" description="Ig-like" evidence="4">
    <location>
        <begin position="28"/>
        <end position="118"/>
    </location>
</feature>
<evidence type="ECO:0000256" key="1">
    <source>
        <dbReference type="ARBA" id="ARBA00022729"/>
    </source>
</evidence>
<keyword evidence="6" id="KW-1185">Reference proteome</keyword>
<dbReference type="SMART" id="SM00406">
    <property type="entry name" value="IGv"/>
    <property type="match status" value="1"/>
</dbReference>
<dbReference type="InterPro" id="IPR013106">
    <property type="entry name" value="Ig_V-set"/>
</dbReference>
<dbReference type="GO" id="GO:0007166">
    <property type="term" value="P:cell surface receptor signaling pathway"/>
    <property type="evidence" value="ECO:0007669"/>
    <property type="project" value="TreeGrafter"/>
</dbReference>
<reference evidence="5" key="1">
    <citation type="submission" date="2025-08" db="UniProtKB">
        <authorList>
            <consortium name="Ensembl"/>
        </authorList>
    </citation>
    <scope>IDENTIFICATION</scope>
</reference>
<dbReference type="SMART" id="SM00409">
    <property type="entry name" value="IG"/>
    <property type="match status" value="1"/>
</dbReference>
<dbReference type="OMA" id="TAPNTQH"/>
<evidence type="ECO:0000256" key="2">
    <source>
        <dbReference type="ARBA" id="ARBA00022859"/>
    </source>
</evidence>
<dbReference type="PROSITE" id="PS50835">
    <property type="entry name" value="IG_LIKE"/>
    <property type="match status" value="1"/>
</dbReference>
<evidence type="ECO:0000259" key="4">
    <source>
        <dbReference type="PROSITE" id="PS50835"/>
    </source>
</evidence>
<dbReference type="PANTHER" id="PTHR23268">
    <property type="entry name" value="T-CELL RECEPTOR BETA CHAIN"/>
    <property type="match status" value="1"/>
</dbReference>
<dbReference type="GeneTree" id="ENSGT00940000177066"/>
<dbReference type="Ensembl" id="ENSCVAT00000021586.1">
    <property type="protein sequence ID" value="ENSCVAP00000029001.1"/>
    <property type="gene ID" value="ENSCVAG00000016457.1"/>
</dbReference>
<dbReference type="GO" id="GO:0002376">
    <property type="term" value="P:immune system process"/>
    <property type="evidence" value="ECO:0007669"/>
    <property type="project" value="UniProtKB-KW"/>
</dbReference>
<dbReference type="AlphaFoldDB" id="A0A3Q2E9R2"/>
<organism evidence="5 6">
    <name type="scientific">Cyprinodon variegatus</name>
    <name type="common">Sheepshead minnow</name>
    <dbReference type="NCBI Taxonomy" id="28743"/>
    <lineage>
        <taxon>Eukaryota</taxon>
        <taxon>Metazoa</taxon>
        <taxon>Chordata</taxon>
        <taxon>Craniata</taxon>
        <taxon>Vertebrata</taxon>
        <taxon>Euteleostomi</taxon>
        <taxon>Actinopterygii</taxon>
        <taxon>Neopterygii</taxon>
        <taxon>Teleostei</taxon>
        <taxon>Neoteleostei</taxon>
        <taxon>Acanthomorphata</taxon>
        <taxon>Ovalentaria</taxon>
        <taxon>Atherinomorphae</taxon>
        <taxon>Cyprinodontiformes</taxon>
        <taxon>Cyprinodontidae</taxon>
        <taxon>Cyprinodon</taxon>
    </lineage>
</organism>
<name>A0A3Q2E9R2_CYPVA</name>
<keyword evidence="2" id="KW-0391">Immunity</keyword>
<dbReference type="GO" id="GO:0005886">
    <property type="term" value="C:plasma membrane"/>
    <property type="evidence" value="ECO:0007669"/>
    <property type="project" value="TreeGrafter"/>
</dbReference>
<dbReference type="SUPFAM" id="SSF48726">
    <property type="entry name" value="Immunoglobulin"/>
    <property type="match status" value="1"/>
</dbReference>
<feature type="compositionally biased region" description="Polar residues" evidence="3">
    <location>
        <begin position="89"/>
        <end position="98"/>
    </location>
</feature>
<dbReference type="PANTHER" id="PTHR23268:SF102">
    <property type="entry name" value="IMMUNOGLOBULIN V-SET DOMAIN-CONTAINING PROTEIN"/>
    <property type="match status" value="1"/>
</dbReference>
<sequence length="118" mass="13306">MEQLVQVIYICLSDGSDVNQTPLLWVIEGQSANMSCSHTKDATYFQMYWYQQLPGQNMKLIVFTTTTPPHKYEQGFDKEKFPAKKKDAQTGSLTVNNSKPEDSGLYFCAVSKHSDAAD</sequence>
<protein>
    <recommendedName>
        <fullName evidence="4">Ig-like domain-containing protein</fullName>
    </recommendedName>
</protein>
<evidence type="ECO:0000256" key="3">
    <source>
        <dbReference type="SAM" id="MobiDB-lite"/>
    </source>
</evidence>
<dbReference type="Pfam" id="PF07686">
    <property type="entry name" value="V-set"/>
    <property type="match status" value="1"/>
</dbReference>
<dbReference type="InterPro" id="IPR050413">
    <property type="entry name" value="TCR_beta_variable"/>
</dbReference>
<dbReference type="InterPro" id="IPR013783">
    <property type="entry name" value="Ig-like_fold"/>
</dbReference>
<accession>A0A3Q2E9R2</accession>
<evidence type="ECO:0000313" key="6">
    <source>
        <dbReference type="Proteomes" id="UP000265020"/>
    </source>
</evidence>
<dbReference type="Gene3D" id="2.60.40.10">
    <property type="entry name" value="Immunoglobulins"/>
    <property type="match status" value="1"/>
</dbReference>
<evidence type="ECO:0000313" key="5">
    <source>
        <dbReference type="Ensembl" id="ENSCVAP00000029001.1"/>
    </source>
</evidence>
<reference evidence="5" key="2">
    <citation type="submission" date="2025-09" db="UniProtKB">
        <authorList>
            <consortium name="Ensembl"/>
        </authorList>
    </citation>
    <scope>IDENTIFICATION</scope>
</reference>